<dbReference type="EMBL" id="JBDPZD010000001">
    <property type="protein sequence ID" value="MEO3690584.1"/>
    <property type="molecule type" value="Genomic_DNA"/>
</dbReference>
<proteinExistence type="inferred from homology"/>
<evidence type="ECO:0000256" key="3">
    <source>
        <dbReference type="ARBA" id="ARBA00023002"/>
    </source>
</evidence>
<name>A0ABV0FXD2_9BURK</name>
<dbReference type="PANTHER" id="PTHR43401">
    <property type="entry name" value="L-THREONINE 3-DEHYDROGENASE"/>
    <property type="match status" value="1"/>
</dbReference>
<sequence length="336" mass="35763">MLTVSCDSPGALVALERPRPERQAGEVLLRIRRVGVCGTDLHIFTGNQPFLSYPRVMGHELAGVVEEAAPESGLKAGDTVYVMPYLSCGRCIACRKGKPNCCTQIQVLGVHRDGGFAEYLAVPEGFVHKVEGISLDQAAMLEFLAIGAHAVRRAGLAAGERVLVTGAGPIGLAVMLFARLRGARVVGLDGRADRLAVATEHLGAELGVQLGETDEAQLSAFTDGEFFDAVFDATGNLKAMERGLRFVAHGGRYVLVSVVQGQMSFADPEFHKRETTLLGSRNATTEDFETVIAAMKAGQVPVAALATHRLSLAEVPTRFAELLDPARGVVKALIEC</sequence>
<dbReference type="InterPro" id="IPR013154">
    <property type="entry name" value="ADH-like_N"/>
</dbReference>
<comment type="cofactor">
    <cofactor evidence="4">
        <name>Zn(2+)</name>
        <dbReference type="ChEBI" id="CHEBI:29105"/>
    </cofactor>
</comment>
<dbReference type="Proteomes" id="UP001495147">
    <property type="component" value="Unassembled WGS sequence"/>
</dbReference>
<dbReference type="InterPro" id="IPR020843">
    <property type="entry name" value="ER"/>
</dbReference>
<keyword evidence="3" id="KW-0560">Oxidoreductase</keyword>
<evidence type="ECO:0000313" key="7">
    <source>
        <dbReference type="Proteomes" id="UP001495147"/>
    </source>
</evidence>
<dbReference type="RefSeq" id="WP_347703410.1">
    <property type="nucleotide sequence ID" value="NZ_JBDPZD010000001.1"/>
</dbReference>
<dbReference type="Pfam" id="PF00107">
    <property type="entry name" value="ADH_zinc_N"/>
    <property type="match status" value="1"/>
</dbReference>
<protein>
    <submittedName>
        <fullName evidence="6">Zinc-binding alcohol dehydrogenase family protein</fullName>
    </submittedName>
</protein>
<gene>
    <name evidence="6" type="ORF">ABDJ85_03835</name>
</gene>
<feature type="domain" description="Enoyl reductase (ER)" evidence="5">
    <location>
        <begin position="7"/>
        <end position="334"/>
    </location>
</feature>
<evidence type="ECO:0000256" key="4">
    <source>
        <dbReference type="RuleBase" id="RU361277"/>
    </source>
</evidence>
<keyword evidence="7" id="KW-1185">Reference proteome</keyword>
<keyword evidence="1 4" id="KW-0479">Metal-binding</keyword>
<keyword evidence="2 4" id="KW-0862">Zinc</keyword>
<evidence type="ECO:0000256" key="1">
    <source>
        <dbReference type="ARBA" id="ARBA00022723"/>
    </source>
</evidence>
<evidence type="ECO:0000256" key="2">
    <source>
        <dbReference type="ARBA" id="ARBA00022833"/>
    </source>
</evidence>
<dbReference type="InterPro" id="IPR036291">
    <property type="entry name" value="NAD(P)-bd_dom_sf"/>
</dbReference>
<dbReference type="InterPro" id="IPR013149">
    <property type="entry name" value="ADH-like_C"/>
</dbReference>
<dbReference type="InterPro" id="IPR011032">
    <property type="entry name" value="GroES-like_sf"/>
</dbReference>
<accession>A0ABV0FXD2</accession>
<evidence type="ECO:0000313" key="6">
    <source>
        <dbReference type="EMBL" id="MEO3690584.1"/>
    </source>
</evidence>
<dbReference type="PROSITE" id="PS00059">
    <property type="entry name" value="ADH_ZINC"/>
    <property type="match status" value="1"/>
</dbReference>
<evidence type="ECO:0000259" key="5">
    <source>
        <dbReference type="SMART" id="SM00829"/>
    </source>
</evidence>
<organism evidence="6 7">
    <name type="scientific">Roseateles paludis</name>
    <dbReference type="NCBI Taxonomy" id="3145238"/>
    <lineage>
        <taxon>Bacteria</taxon>
        <taxon>Pseudomonadati</taxon>
        <taxon>Pseudomonadota</taxon>
        <taxon>Betaproteobacteria</taxon>
        <taxon>Burkholderiales</taxon>
        <taxon>Sphaerotilaceae</taxon>
        <taxon>Roseateles</taxon>
    </lineage>
</organism>
<comment type="similarity">
    <text evidence="4">Belongs to the zinc-containing alcohol dehydrogenase family.</text>
</comment>
<dbReference type="InterPro" id="IPR002328">
    <property type="entry name" value="ADH_Zn_CS"/>
</dbReference>
<dbReference type="Pfam" id="PF08240">
    <property type="entry name" value="ADH_N"/>
    <property type="match status" value="1"/>
</dbReference>
<comment type="caution">
    <text evidence="6">The sequence shown here is derived from an EMBL/GenBank/DDBJ whole genome shotgun (WGS) entry which is preliminary data.</text>
</comment>
<dbReference type="Gene3D" id="3.90.180.10">
    <property type="entry name" value="Medium-chain alcohol dehydrogenases, catalytic domain"/>
    <property type="match status" value="1"/>
</dbReference>
<dbReference type="SMART" id="SM00829">
    <property type="entry name" value="PKS_ER"/>
    <property type="match status" value="1"/>
</dbReference>
<dbReference type="CDD" id="cd08261">
    <property type="entry name" value="Zn_ADH7"/>
    <property type="match status" value="1"/>
</dbReference>
<dbReference type="Gene3D" id="3.40.50.720">
    <property type="entry name" value="NAD(P)-binding Rossmann-like Domain"/>
    <property type="match status" value="1"/>
</dbReference>
<dbReference type="SUPFAM" id="SSF50129">
    <property type="entry name" value="GroES-like"/>
    <property type="match status" value="1"/>
</dbReference>
<dbReference type="InterPro" id="IPR050129">
    <property type="entry name" value="Zn_alcohol_dh"/>
</dbReference>
<dbReference type="SUPFAM" id="SSF51735">
    <property type="entry name" value="NAD(P)-binding Rossmann-fold domains"/>
    <property type="match status" value="1"/>
</dbReference>
<reference evidence="6 7" key="1">
    <citation type="submission" date="2024-05" db="EMBL/GenBank/DDBJ databases">
        <title>Roseateles sp. DJS-2-20 16S ribosomal RNA gene Genome sequencing and assembly.</title>
        <authorList>
            <person name="Woo H."/>
        </authorList>
    </citation>
    <scope>NUCLEOTIDE SEQUENCE [LARGE SCALE GENOMIC DNA]</scope>
    <source>
        <strain evidence="6 7">DJS-2-20</strain>
    </source>
</reference>
<dbReference type="PANTHER" id="PTHR43401:SF3">
    <property type="entry name" value="L-GALACTONATE-5-DEHYDROGENASE"/>
    <property type="match status" value="1"/>
</dbReference>